<dbReference type="Proteomes" id="UP000004995">
    <property type="component" value="Unassembled WGS sequence"/>
</dbReference>
<reference evidence="3" key="1">
    <citation type="journal article" date="2012" name="Nat. Biotechnol.">
        <title>Reference genome sequence of the model plant Setaria.</title>
        <authorList>
            <person name="Bennetzen J.L."/>
            <person name="Schmutz J."/>
            <person name="Wang H."/>
            <person name="Percifield R."/>
            <person name="Hawkins J."/>
            <person name="Pontaroli A.C."/>
            <person name="Estep M."/>
            <person name="Feng L."/>
            <person name="Vaughn J.N."/>
            <person name="Grimwood J."/>
            <person name="Jenkins J."/>
            <person name="Barry K."/>
            <person name="Lindquist E."/>
            <person name="Hellsten U."/>
            <person name="Deshpande S."/>
            <person name="Wang X."/>
            <person name="Wu X."/>
            <person name="Mitros T."/>
            <person name="Triplett J."/>
            <person name="Yang X."/>
            <person name="Ye C.Y."/>
            <person name="Mauro-Herrera M."/>
            <person name="Wang L."/>
            <person name="Li P."/>
            <person name="Sharma M."/>
            <person name="Sharma R."/>
            <person name="Ronald P.C."/>
            <person name="Panaud O."/>
            <person name="Kellogg E.A."/>
            <person name="Brutnell T.P."/>
            <person name="Doust A.N."/>
            <person name="Tuskan G.A."/>
            <person name="Rokhsar D."/>
            <person name="Devos K.M."/>
        </authorList>
    </citation>
    <scope>NUCLEOTIDE SEQUENCE [LARGE SCALE GENOMIC DNA]</scope>
    <source>
        <strain evidence="3">cv. Yugu1</strain>
    </source>
</reference>
<sequence length="118" mass="12961">MSSSAGPRPPRSLPLFAHRATPESERGLRPGCSSQLQREGRRATSQRSGSRGHGFRLAAPGVPLAVAEHEANFTITAVSSAWISIAIQKDALQFTIYSYMIWQIHVSYLSGLVRIRRS</sequence>
<dbReference type="Gramene" id="KQL31620">
    <property type="protein sequence ID" value="KQL31620"/>
    <property type="gene ID" value="SETIT_020379mg"/>
</dbReference>
<evidence type="ECO:0000256" key="1">
    <source>
        <dbReference type="SAM" id="MobiDB-lite"/>
    </source>
</evidence>
<keyword evidence="3" id="KW-1185">Reference proteome</keyword>
<dbReference type="HOGENOM" id="CLU_2077181_0_0_1"/>
<feature type="region of interest" description="Disordered" evidence="1">
    <location>
        <begin position="1"/>
        <end position="55"/>
    </location>
</feature>
<dbReference type="InParanoid" id="K3Z1G1"/>
<proteinExistence type="predicted"/>
<name>K3Z1G1_SETIT</name>
<organism evidence="2 3">
    <name type="scientific">Setaria italica</name>
    <name type="common">Foxtail millet</name>
    <name type="synonym">Panicum italicum</name>
    <dbReference type="NCBI Taxonomy" id="4555"/>
    <lineage>
        <taxon>Eukaryota</taxon>
        <taxon>Viridiplantae</taxon>
        <taxon>Streptophyta</taxon>
        <taxon>Embryophyta</taxon>
        <taxon>Tracheophyta</taxon>
        <taxon>Spermatophyta</taxon>
        <taxon>Magnoliopsida</taxon>
        <taxon>Liliopsida</taxon>
        <taxon>Poales</taxon>
        <taxon>Poaceae</taxon>
        <taxon>PACMAD clade</taxon>
        <taxon>Panicoideae</taxon>
        <taxon>Panicodae</taxon>
        <taxon>Paniceae</taxon>
        <taxon>Cenchrinae</taxon>
        <taxon>Setaria</taxon>
    </lineage>
</organism>
<feature type="compositionally biased region" description="Polar residues" evidence="1">
    <location>
        <begin position="32"/>
        <end position="49"/>
    </location>
</feature>
<dbReference type="AlphaFoldDB" id="K3Z1G1"/>
<dbReference type="EMBL" id="AGNK02000561">
    <property type="status" value="NOT_ANNOTATED_CDS"/>
    <property type="molecule type" value="Genomic_DNA"/>
</dbReference>
<dbReference type="EnsemblPlants" id="KQL31620">
    <property type="protein sequence ID" value="KQL31620"/>
    <property type="gene ID" value="SETIT_020379mg"/>
</dbReference>
<evidence type="ECO:0000313" key="2">
    <source>
        <dbReference type="EnsemblPlants" id="KQL31620"/>
    </source>
</evidence>
<reference evidence="2" key="2">
    <citation type="submission" date="2018-08" db="UniProtKB">
        <authorList>
            <consortium name="EnsemblPlants"/>
        </authorList>
    </citation>
    <scope>IDENTIFICATION</scope>
    <source>
        <strain evidence="2">Yugu1</strain>
    </source>
</reference>
<evidence type="ECO:0000313" key="3">
    <source>
        <dbReference type="Proteomes" id="UP000004995"/>
    </source>
</evidence>
<accession>K3Z1G1</accession>
<protein>
    <submittedName>
        <fullName evidence="2">Uncharacterized protein</fullName>
    </submittedName>
</protein>